<name>A0A915KG81_ROMCU</name>
<dbReference type="InterPro" id="IPR006768">
    <property type="entry name" value="Cwf19-like_C_dom-1"/>
</dbReference>
<dbReference type="Pfam" id="PF04676">
    <property type="entry name" value="CwfJ_C_2"/>
    <property type="match status" value="1"/>
</dbReference>
<dbReference type="Proteomes" id="UP000887565">
    <property type="component" value="Unplaced"/>
</dbReference>
<dbReference type="InterPro" id="IPR006767">
    <property type="entry name" value="Cwf19-like_C_dom-2"/>
</dbReference>
<dbReference type="OMA" id="MAIECEL"/>
<evidence type="ECO:0000313" key="5">
    <source>
        <dbReference type="WBParaSite" id="nRc.2.0.1.t36971-RA"/>
    </source>
</evidence>
<evidence type="ECO:0000259" key="3">
    <source>
        <dbReference type="Pfam" id="PF04677"/>
    </source>
</evidence>
<sequence>MDEDIYDEMKKSGTFEDILFALCFISSPNLYKFSNRNAQIWRRGLVAMFNEADLDVIFMEMAKNVNHQPHTVVECYPVPKSIGDLAPMYFKKALLECEEEWAQNKKIVDLSKKDLRKSIPRGFSYFAVDFGLQNGYCHVIENETKFAKTFGQEIICGMMDLDESLWRRPVKQTLDEQTKRAEHLRRKWMPFDWTERVKERLKND</sequence>
<organism evidence="4 5">
    <name type="scientific">Romanomermis culicivorax</name>
    <name type="common">Nematode worm</name>
    <dbReference type="NCBI Taxonomy" id="13658"/>
    <lineage>
        <taxon>Eukaryota</taxon>
        <taxon>Metazoa</taxon>
        <taxon>Ecdysozoa</taxon>
        <taxon>Nematoda</taxon>
        <taxon>Enoplea</taxon>
        <taxon>Dorylaimia</taxon>
        <taxon>Mermithida</taxon>
        <taxon>Mermithoidea</taxon>
        <taxon>Mermithidae</taxon>
        <taxon>Romanomermis</taxon>
    </lineage>
</organism>
<evidence type="ECO:0000259" key="2">
    <source>
        <dbReference type="Pfam" id="PF04676"/>
    </source>
</evidence>
<evidence type="ECO:0000313" key="4">
    <source>
        <dbReference type="Proteomes" id="UP000887565"/>
    </source>
</evidence>
<proteinExistence type="inferred from homology"/>
<protein>
    <submittedName>
        <fullName evidence="5">CWF19-like protein 2</fullName>
    </submittedName>
</protein>
<comment type="similarity">
    <text evidence="1">Belongs to the CWF19 family.</text>
</comment>
<dbReference type="GO" id="GO:0000398">
    <property type="term" value="P:mRNA splicing, via spliceosome"/>
    <property type="evidence" value="ECO:0007669"/>
    <property type="project" value="TreeGrafter"/>
</dbReference>
<dbReference type="PANTHER" id="PTHR12072">
    <property type="entry name" value="CWF19, CELL CYCLE CONTROL PROTEIN"/>
    <property type="match status" value="1"/>
</dbReference>
<accession>A0A915KG81</accession>
<feature type="domain" description="Cwf19-like protein C-terminal" evidence="2">
    <location>
        <begin position="100"/>
        <end position="194"/>
    </location>
</feature>
<dbReference type="GO" id="GO:0071014">
    <property type="term" value="C:post-mRNA release spliceosomal complex"/>
    <property type="evidence" value="ECO:0007669"/>
    <property type="project" value="TreeGrafter"/>
</dbReference>
<keyword evidence="4" id="KW-1185">Reference proteome</keyword>
<dbReference type="InterPro" id="IPR040194">
    <property type="entry name" value="Cwf19-like"/>
</dbReference>
<dbReference type="Pfam" id="PF04677">
    <property type="entry name" value="CwfJ_C_1"/>
    <property type="match status" value="1"/>
</dbReference>
<dbReference type="AlphaFoldDB" id="A0A915KG81"/>
<feature type="domain" description="Cwf19-like C-terminal" evidence="3">
    <location>
        <begin position="39"/>
        <end position="91"/>
    </location>
</feature>
<evidence type="ECO:0000256" key="1">
    <source>
        <dbReference type="ARBA" id="ARBA00006795"/>
    </source>
</evidence>
<reference evidence="5" key="1">
    <citation type="submission" date="2022-11" db="UniProtKB">
        <authorList>
            <consortium name="WormBaseParasite"/>
        </authorList>
    </citation>
    <scope>IDENTIFICATION</scope>
</reference>
<dbReference type="PANTHER" id="PTHR12072:SF5">
    <property type="entry name" value="CWF19-LIKE PROTEIN 2"/>
    <property type="match status" value="1"/>
</dbReference>
<dbReference type="WBParaSite" id="nRc.2.0.1.t36971-RA">
    <property type="protein sequence ID" value="nRc.2.0.1.t36971-RA"/>
    <property type="gene ID" value="nRc.2.0.1.g36971"/>
</dbReference>